<keyword evidence="2" id="KW-1133">Transmembrane helix</keyword>
<organism evidence="5 6">
    <name type="scientific">Siminovitchia thermophila</name>
    <dbReference type="NCBI Taxonomy" id="1245522"/>
    <lineage>
        <taxon>Bacteria</taxon>
        <taxon>Bacillati</taxon>
        <taxon>Bacillota</taxon>
        <taxon>Bacilli</taxon>
        <taxon>Bacillales</taxon>
        <taxon>Bacillaceae</taxon>
        <taxon>Siminovitchia</taxon>
    </lineage>
</organism>
<evidence type="ECO:0000259" key="3">
    <source>
        <dbReference type="Pfam" id="PF00188"/>
    </source>
</evidence>
<dbReference type="InterPro" id="IPR029410">
    <property type="entry name" value="CAP_assoc"/>
</dbReference>
<name>A0ABS2RAT9_9BACI</name>
<keyword evidence="2" id="KW-0472">Membrane</keyword>
<feature type="transmembrane region" description="Helical" evidence="2">
    <location>
        <begin position="20"/>
        <end position="38"/>
    </location>
</feature>
<dbReference type="PANTHER" id="PTHR31157">
    <property type="entry name" value="SCP DOMAIN-CONTAINING PROTEIN"/>
    <property type="match status" value="1"/>
</dbReference>
<accession>A0ABS2RAT9</accession>
<keyword evidence="6" id="KW-1185">Reference proteome</keyword>
<dbReference type="EMBL" id="JAFBFH010000032">
    <property type="protein sequence ID" value="MBM7716783.1"/>
    <property type="molecule type" value="Genomic_DNA"/>
</dbReference>
<dbReference type="Proteomes" id="UP000823485">
    <property type="component" value="Unassembled WGS sequence"/>
</dbReference>
<evidence type="ECO:0000256" key="1">
    <source>
        <dbReference type="SAM" id="MobiDB-lite"/>
    </source>
</evidence>
<dbReference type="Gene3D" id="3.40.33.10">
    <property type="entry name" value="CAP"/>
    <property type="match status" value="1"/>
</dbReference>
<reference evidence="5 6" key="1">
    <citation type="submission" date="2021-01" db="EMBL/GenBank/DDBJ databases">
        <title>Genomic Encyclopedia of Type Strains, Phase IV (KMG-IV): sequencing the most valuable type-strain genomes for metagenomic binning, comparative biology and taxonomic classification.</title>
        <authorList>
            <person name="Goeker M."/>
        </authorList>
    </citation>
    <scope>NUCLEOTIDE SEQUENCE [LARGE SCALE GENOMIC DNA]</scope>
    <source>
        <strain evidence="5 6">DSM 105453</strain>
    </source>
</reference>
<evidence type="ECO:0000256" key="2">
    <source>
        <dbReference type="SAM" id="Phobius"/>
    </source>
</evidence>
<evidence type="ECO:0000313" key="6">
    <source>
        <dbReference type="Proteomes" id="UP000823485"/>
    </source>
</evidence>
<comment type="caution">
    <text evidence="5">The sequence shown here is derived from an EMBL/GenBank/DDBJ whole genome shotgun (WGS) entry which is preliminary data.</text>
</comment>
<protein>
    <submittedName>
        <fullName evidence="5">Uncharacterized protein YkwD</fullName>
    </submittedName>
</protein>
<feature type="region of interest" description="Disordered" evidence="1">
    <location>
        <begin position="47"/>
        <end position="79"/>
    </location>
</feature>
<sequence>MKTNHEKSIREGGEKLRTLFRIFILAGFFLFISFYIYSPEQTGPLKDNSYMLPSKDNEENIPDQNIPGSETQPESGLGSYIGKPANQLLEVHGKPDRKEPSAYDYEWWVYNDQAHKYMQVGVRDGIIVTLYVLGDQLDVSPYKIGQPVEDIYRTTMLETEIVVTSENGTYRLELSEEDLNMRPLIQLGDIFAQLSVDKFTGKLFSVRFLDQDTLVAQRSYELVYRGDGPQSEEPDDEEWAAIERGSERQIYDITNIFRKRFGLDTLTWDEEISSVAYGHSKDMNLNDYFDHESPKYGDLEKRLNEGKVEFQSAAENIAADYIDGPAAFEGWLNSENHRKPLLDKDVTHIGVGVYQKNYTQNFVRKK</sequence>
<gene>
    <name evidence="5" type="ORF">JOC94_003807</name>
</gene>
<feature type="domain" description="SCP" evidence="3">
    <location>
        <begin position="252"/>
        <end position="361"/>
    </location>
</feature>
<evidence type="ECO:0000259" key="4">
    <source>
        <dbReference type="Pfam" id="PF14504"/>
    </source>
</evidence>
<feature type="compositionally biased region" description="Polar residues" evidence="1">
    <location>
        <begin position="62"/>
        <end position="74"/>
    </location>
</feature>
<dbReference type="PANTHER" id="PTHR31157:SF26">
    <property type="entry name" value="SCP-LIKE EXTRACELLULAR PROTEIN"/>
    <property type="match status" value="1"/>
</dbReference>
<evidence type="ECO:0000313" key="5">
    <source>
        <dbReference type="EMBL" id="MBM7716783.1"/>
    </source>
</evidence>
<dbReference type="RefSeq" id="WP_077111004.1">
    <property type="nucleotide sequence ID" value="NZ_JAFBFH010000032.1"/>
</dbReference>
<dbReference type="InterPro" id="IPR035940">
    <property type="entry name" value="CAP_sf"/>
</dbReference>
<dbReference type="SUPFAM" id="SSF55797">
    <property type="entry name" value="PR-1-like"/>
    <property type="match status" value="1"/>
</dbReference>
<feature type="domain" description="CAP-associated" evidence="4">
    <location>
        <begin position="81"/>
        <end position="220"/>
    </location>
</feature>
<dbReference type="InterPro" id="IPR014044">
    <property type="entry name" value="CAP_dom"/>
</dbReference>
<keyword evidence="2" id="KW-0812">Transmembrane</keyword>
<dbReference type="CDD" id="cd05379">
    <property type="entry name" value="CAP_bacterial"/>
    <property type="match status" value="1"/>
</dbReference>
<proteinExistence type="predicted"/>
<dbReference type="Pfam" id="PF00188">
    <property type="entry name" value="CAP"/>
    <property type="match status" value="1"/>
</dbReference>
<dbReference type="Pfam" id="PF14504">
    <property type="entry name" value="CAP_assoc_N"/>
    <property type="match status" value="1"/>
</dbReference>